<keyword evidence="1" id="KW-0805">Transcription regulation</keyword>
<dbReference type="PROSITE" id="PS50048">
    <property type="entry name" value="ZN2_CY6_FUNGAL_2"/>
    <property type="match status" value="1"/>
</dbReference>
<evidence type="ECO:0000256" key="5">
    <source>
        <dbReference type="SAM" id="MobiDB-lite"/>
    </source>
</evidence>
<dbReference type="Pfam" id="PF11951">
    <property type="entry name" value="Fungal_trans_2"/>
    <property type="match status" value="1"/>
</dbReference>
<keyword evidence="6" id="KW-0472">Membrane</keyword>
<dbReference type="HOGENOM" id="CLU_021599_8_0_1"/>
<name>A0A0D2BMW6_9EURO</name>
<gene>
    <name evidence="8" type="ORF">PV05_06287</name>
</gene>
<sequence length="591" mass="67024">MVGIPRSKGCRICVQRRVKCDQTQPKCKNCLKGNRPCPGYDTDLRIHDEGNKLRRRFGQKDLTDHKSDTGSSSPATSGHSQSTGSSPDDSLELTSKYGTPDSDSGAYRGDLLLPSRNAFISLLESQIYPDSNLFGFGSTATSPRELLSRGSINFDMPFQMTLNHSIYSPSLAQEQLLNTFSSAISATGSTIIPRQMHNHTRWLSQLPAMFGSKLLDAAVRAVSLVHLSRIHQSEAFEQESRRFYGKALRLLNDALSDNVTGMSTETLSATILLSFYEMFASDSNQSWVRHAGGASTLMRIRGPSRHLSGVDRDLYLAYRHTIYIEAFQRDEACFLCEPEWLDLSRQVHEDLRRGGTMAPERMEIFDLAEEFYMQNVFIPTTCRDALRSSEVRQALTPDEYRAYEESIRARCRQHRASLKSINLRFRNAMKRIGLDTTVLQTSDPVFPMQYSYVNLFVGCTHVGYFTIMIILNSILKEMETEHAPMYIMENRELAREVCRTTSFMLTSSFLGPFFIIFALRLCLMVLEPGVERDWVVKKLRQIGNTHMKMAADIPDAKPEKKVEEVMSVDPSQFDINWDDIETDLAQYSLEG</sequence>
<dbReference type="Gene3D" id="4.10.240.10">
    <property type="entry name" value="Zn(2)-C6 fungal-type DNA-binding domain"/>
    <property type="match status" value="1"/>
</dbReference>
<dbReference type="InterPro" id="IPR001138">
    <property type="entry name" value="Zn2Cys6_DnaBD"/>
</dbReference>
<reference evidence="8 9" key="1">
    <citation type="submission" date="2015-01" db="EMBL/GenBank/DDBJ databases">
        <title>The Genome Sequence of Exophiala xenobiotica CBS118157.</title>
        <authorList>
            <consortium name="The Broad Institute Genomics Platform"/>
            <person name="Cuomo C."/>
            <person name="de Hoog S."/>
            <person name="Gorbushina A."/>
            <person name="Stielow B."/>
            <person name="Teixiera M."/>
            <person name="Abouelleil A."/>
            <person name="Chapman S.B."/>
            <person name="Priest M."/>
            <person name="Young S.K."/>
            <person name="Wortman J."/>
            <person name="Nusbaum C."/>
            <person name="Birren B."/>
        </authorList>
    </citation>
    <scope>NUCLEOTIDE SEQUENCE [LARGE SCALE GENOMIC DNA]</scope>
    <source>
        <strain evidence="8 9">CBS 118157</strain>
    </source>
</reference>
<dbReference type="GO" id="GO:0000981">
    <property type="term" value="F:DNA-binding transcription factor activity, RNA polymerase II-specific"/>
    <property type="evidence" value="ECO:0007669"/>
    <property type="project" value="InterPro"/>
</dbReference>
<dbReference type="GO" id="GO:0008270">
    <property type="term" value="F:zinc ion binding"/>
    <property type="evidence" value="ECO:0007669"/>
    <property type="project" value="InterPro"/>
</dbReference>
<keyword evidence="2" id="KW-0238">DNA-binding</keyword>
<dbReference type="InterPro" id="IPR053178">
    <property type="entry name" value="Osmoadaptation_assoc"/>
</dbReference>
<organism evidence="8 9">
    <name type="scientific">Exophiala xenobiotica</name>
    <dbReference type="NCBI Taxonomy" id="348802"/>
    <lineage>
        <taxon>Eukaryota</taxon>
        <taxon>Fungi</taxon>
        <taxon>Dikarya</taxon>
        <taxon>Ascomycota</taxon>
        <taxon>Pezizomycotina</taxon>
        <taxon>Eurotiomycetes</taxon>
        <taxon>Chaetothyriomycetidae</taxon>
        <taxon>Chaetothyriales</taxon>
        <taxon>Herpotrichiellaceae</taxon>
        <taxon>Exophiala</taxon>
    </lineage>
</organism>
<keyword evidence="6" id="KW-1133">Transmembrane helix</keyword>
<dbReference type="PANTHER" id="PTHR38111:SF6">
    <property type="entry name" value="FINGER DOMAIN PROTEIN, PUTATIVE (AFU_ORTHOLOGUE AFUA_8G01940)-RELATED"/>
    <property type="match status" value="1"/>
</dbReference>
<dbReference type="GeneID" id="25328195"/>
<evidence type="ECO:0000256" key="4">
    <source>
        <dbReference type="ARBA" id="ARBA00023242"/>
    </source>
</evidence>
<keyword evidence="9" id="KW-1185">Reference proteome</keyword>
<keyword evidence="3" id="KW-0804">Transcription</keyword>
<dbReference type="EMBL" id="KN847320">
    <property type="protein sequence ID" value="KIW53876.1"/>
    <property type="molecule type" value="Genomic_DNA"/>
</dbReference>
<dbReference type="SUPFAM" id="SSF57701">
    <property type="entry name" value="Zn2/Cys6 DNA-binding domain"/>
    <property type="match status" value="1"/>
</dbReference>
<protein>
    <recommendedName>
        <fullName evidence="7">Zn(2)-C6 fungal-type domain-containing protein</fullName>
    </recommendedName>
</protein>
<evidence type="ECO:0000313" key="8">
    <source>
        <dbReference type="EMBL" id="KIW53876.1"/>
    </source>
</evidence>
<evidence type="ECO:0000256" key="1">
    <source>
        <dbReference type="ARBA" id="ARBA00023015"/>
    </source>
</evidence>
<feature type="transmembrane region" description="Helical" evidence="6">
    <location>
        <begin position="452"/>
        <end position="475"/>
    </location>
</feature>
<dbReference type="GO" id="GO:0003677">
    <property type="term" value="F:DNA binding"/>
    <property type="evidence" value="ECO:0007669"/>
    <property type="project" value="UniProtKB-KW"/>
</dbReference>
<feature type="transmembrane region" description="Helical" evidence="6">
    <location>
        <begin position="503"/>
        <end position="526"/>
    </location>
</feature>
<dbReference type="RefSeq" id="XP_013314460.1">
    <property type="nucleotide sequence ID" value="XM_013459006.1"/>
</dbReference>
<keyword evidence="4" id="KW-0539">Nucleus</keyword>
<evidence type="ECO:0000259" key="7">
    <source>
        <dbReference type="PROSITE" id="PS50048"/>
    </source>
</evidence>
<evidence type="ECO:0000256" key="2">
    <source>
        <dbReference type="ARBA" id="ARBA00023125"/>
    </source>
</evidence>
<dbReference type="OrthoDB" id="5126878at2759"/>
<dbReference type="Proteomes" id="UP000054342">
    <property type="component" value="Unassembled WGS sequence"/>
</dbReference>
<dbReference type="PANTHER" id="PTHR38111">
    <property type="entry name" value="ZN(2)-C6 FUNGAL-TYPE DOMAIN-CONTAINING PROTEIN-RELATED"/>
    <property type="match status" value="1"/>
</dbReference>
<feature type="domain" description="Zn(2)-C6 fungal-type" evidence="7">
    <location>
        <begin position="9"/>
        <end position="37"/>
    </location>
</feature>
<evidence type="ECO:0000313" key="9">
    <source>
        <dbReference type="Proteomes" id="UP000054342"/>
    </source>
</evidence>
<dbReference type="STRING" id="348802.A0A0D2BMW6"/>
<feature type="region of interest" description="Disordered" evidence="5">
    <location>
        <begin position="56"/>
        <end position="105"/>
    </location>
</feature>
<dbReference type="AlphaFoldDB" id="A0A0D2BMW6"/>
<dbReference type="InterPro" id="IPR036864">
    <property type="entry name" value="Zn2-C6_fun-type_DNA-bd_sf"/>
</dbReference>
<evidence type="ECO:0000256" key="6">
    <source>
        <dbReference type="SAM" id="Phobius"/>
    </source>
</evidence>
<dbReference type="CDD" id="cd00067">
    <property type="entry name" value="GAL4"/>
    <property type="match status" value="1"/>
</dbReference>
<feature type="compositionally biased region" description="Basic and acidic residues" evidence="5">
    <location>
        <begin position="56"/>
        <end position="68"/>
    </location>
</feature>
<feature type="compositionally biased region" description="Polar residues" evidence="5">
    <location>
        <begin position="69"/>
        <end position="97"/>
    </location>
</feature>
<proteinExistence type="predicted"/>
<keyword evidence="6" id="KW-0812">Transmembrane</keyword>
<dbReference type="InterPro" id="IPR021858">
    <property type="entry name" value="Fun_TF"/>
</dbReference>
<dbReference type="Pfam" id="PF00172">
    <property type="entry name" value="Zn_clus"/>
    <property type="match status" value="1"/>
</dbReference>
<evidence type="ECO:0000256" key="3">
    <source>
        <dbReference type="ARBA" id="ARBA00023163"/>
    </source>
</evidence>
<accession>A0A0D2BMW6</accession>